<dbReference type="EMBL" id="QURH01000477">
    <property type="protein sequence ID" value="RFU39245.1"/>
    <property type="molecule type" value="Genomic_DNA"/>
</dbReference>
<keyword evidence="2 5" id="KW-0812">Transmembrane</keyword>
<sequence length="373" mass="37169">AILATAFDGAARTRAFAAMGSAAGFGLAVGPTLSGWLVGGLGWRATFALHAAMLALALLGAGSVPESRAAERPRMDVPGALLFVAALSALVLGAVQGPQWGWTGPAVLGLLGGGVVLLAVFGAVQTRRTAPLLDLTLLRDRRFLALCLVPVVTTFGFVTLLTYLPTYLVGAGGMSAVRAGTVMLLLTGPVLAAPPLAGALVTRGVSPRALIGLSLLLFAVGDGWLTVIEPGSSTWTVAPPLLLAGLGAGLSFGINDGLAMSLVAPDRAGMAAGFLNTMRLGSEAIVITVFGAVLVSLVGARVPSRALAERVAAGDLGGGDHARLAAAFTDALHLALWGLAAVSAVGAVAIYAALAGPRLRSATAPATAPAAEP</sequence>
<feature type="transmembrane region" description="Helical" evidence="5">
    <location>
        <begin position="45"/>
        <end position="65"/>
    </location>
</feature>
<name>A0A372JGV1_9ACTN</name>
<dbReference type="RefSeq" id="WP_117359512.1">
    <property type="nucleotide sequence ID" value="NZ_QURH01000477.1"/>
</dbReference>
<comment type="caution">
    <text evidence="7">The sequence shown here is derived from an EMBL/GenBank/DDBJ whole genome shotgun (WGS) entry which is preliminary data.</text>
</comment>
<dbReference type="InterPro" id="IPR020846">
    <property type="entry name" value="MFS_dom"/>
</dbReference>
<feature type="transmembrane region" description="Helical" evidence="5">
    <location>
        <begin position="209"/>
        <end position="228"/>
    </location>
</feature>
<feature type="transmembrane region" description="Helical" evidence="5">
    <location>
        <begin position="77"/>
        <end position="96"/>
    </location>
</feature>
<evidence type="ECO:0000313" key="8">
    <source>
        <dbReference type="Proteomes" id="UP000261811"/>
    </source>
</evidence>
<feature type="transmembrane region" description="Helical" evidence="5">
    <location>
        <begin position="102"/>
        <end position="123"/>
    </location>
</feature>
<dbReference type="GO" id="GO:0005886">
    <property type="term" value="C:plasma membrane"/>
    <property type="evidence" value="ECO:0007669"/>
    <property type="project" value="UniProtKB-SubCell"/>
</dbReference>
<feature type="non-terminal residue" evidence="7">
    <location>
        <position position="1"/>
    </location>
</feature>
<feature type="transmembrane region" description="Helical" evidence="5">
    <location>
        <begin position="16"/>
        <end position="39"/>
    </location>
</feature>
<evidence type="ECO:0000256" key="4">
    <source>
        <dbReference type="ARBA" id="ARBA00023136"/>
    </source>
</evidence>
<proteinExistence type="predicted"/>
<dbReference type="Proteomes" id="UP000261811">
    <property type="component" value="Unassembled WGS sequence"/>
</dbReference>
<dbReference type="SUPFAM" id="SSF103473">
    <property type="entry name" value="MFS general substrate transporter"/>
    <property type="match status" value="1"/>
</dbReference>
<dbReference type="Pfam" id="PF07690">
    <property type="entry name" value="MFS_1"/>
    <property type="match status" value="1"/>
</dbReference>
<feature type="transmembrane region" description="Helical" evidence="5">
    <location>
        <begin position="176"/>
        <end position="197"/>
    </location>
</feature>
<feature type="transmembrane region" description="Helical" evidence="5">
    <location>
        <begin position="334"/>
        <end position="354"/>
    </location>
</feature>
<evidence type="ECO:0000256" key="5">
    <source>
        <dbReference type="SAM" id="Phobius"/>
    </source>
</evidence>
<comment type="subcellular location">
    <subcellularLocation>
        <location evidence="1">Cell membrane</location>
        <topology evidence="1">Multi-pass membrane protein</topology>
    </subcellularLocation>
</comment>
<accession>A0A372JGV1</accession>
<keyword evidence="3 5" id="KW-1133">Transmembrane helix</keyword>
<evidence type="ECO:0000256" key="2">
    <source>
        <dbReference type="ARBA" id="ARBA00022692"/>
    </source>
</evidence>
<dbReference type="PANTHER" id="PTHR42718:SF49">
    <property type="entry name" value="EXPORT PROTEIN"/>
    <property type="match status" value="1"/>
</dbReference>
<dbReference type="PROSITE" id="PS50850">
    <property type="entry name" value="MFS"/>
    <property type="match status" value="1"/>
</dbReference>
<gene>
    <name evidence="7" type="ORF">DZF91_23435</name>
</gene>
<dbReference type="AlphaFoldDB" id="A0A372JGV1"/>
<evidence type="ECO:0000256" key="1">
    <source>
        <dbReference type="ARBA" id="ARBA00004651"/>
    </source>
</evidence>
<feature type="transmembrane region" description="Helical" evidence="5">
    <location>
        <begin position="143"/>
        <end position="164"/>
    </location>
</feature>
<dbReference type="InterPro" id="IPR036259">
    <property type="entry name" value="MFS_trans_sf"/>
</dbReference>
<feature type="transmembrane region" description="Helical" evidence="5">
    <location>
        <begin position="284"/>
        <end position="302"/>
    </location>
</feature>
<organism evidence="7 8">
    <name type="scientific">Actinomadura logoneensis</name>
    <dbReference type="NCBI Taxonomy" id="2293572"/>
    <lineage>
        <taxon>Bacteria</taxon>
        <taxon>Bacillati</taxon>
        <taxon>Actinomycetota</taxon>
        <taxon>Actinomycetes</taxon>
        <taxon>Streptosporangiales</taxon>
        <taxon>Thermomonosporaceae</taxon>
        <taxon>Actinomadura</taxon>
    </lineage>
</organism>
<evidence type="ECO:0000313" key="7">
    <source>
        <dbReference type="EMBL" id="RFU39245.1"/>
    </source>
</evidence>
<feature type="non-terminal residue" evidence="7">
    <location>
        <position position="373"/>
    </location>
</feature>
<keyword evidence="8" id="KW-1185">Reference proteome</keyword>
<evidence type="ECO:0000259" key="6">
    <source>
        <dbReference type="PROSITE" id="PS50850"/>
    </source>
</evidence>
<dbReference type="GO" id="GO:0022857">
    <property type="term" value="F:transmembrane transporter activity"/>
    <property type="evidence" value="ECO:0007669"/>
    <property type="project" value="InterPro"/>
</dbReference>
<reference evidence="7 8" key="1">
    <citation type="submission" date="2018-08" db="EMBL/GenBank/DDBJ databases">
        <title>Actinomadura jelena sp. nov., a novel Actinomycete isolated from soil in Chad.</title>
        <authorList>
            <person name="Shi L."/>
        </authorList>
    </citation>
    <scope>NUCLEOTIDE SEQUENCE [LARGE SCALE GENOMIC DNA]</scope>
    <source>
        <strain evidence="7 8">NEAU-G17</strain>
    </source>
</reference>
<dbReference type="PANTHER" id="PTHR42718">
    <property type="entry name" value="MAJOR FACILITATOR SUPERFAMILY MULTIDRUG TRANSPORTER MFSC"/>
    <property type="match status" value="1"/>
</dbReference>
<dbReference type="OrthoDB" id="7375466at2"/>
<feature type="domain" description="Major facilitator superfamily (MFS) profile" evidence="6">
    <location>
        <begin position="1"/>
        <end position="358"/>
    </location>
</feature>
<keyword evidence="4 5" id="KW-0472">Membrane</keyword>
<evidence type="ECO:0000256" key="3">
    <source>
        <dbReference type="ARBA" id="ARBA00022989"/>
    </source>
</evidence>
<dbReference type="InterPro" id="IPR011701">
    <property type="entry name" value="MFS"/>
</dbReference>
<protein>
    <submittedName>
        <fullName evidence="7">MFS transporter</fullName>
    </submittedName>
</protein>
<feature type="transmembrane region" description="Helical" evidence="5">
    <location>
        <begin position="240"/>
        <end position="263"/>
    </location>
</feature>
<dbReference type="Gene3D" id="1.20.1250.20">
    <property type="entry name" value="MFS general substrate transporter like domains"/>
    <property type="match status" value="2"/>
</dbReference>